<name>A0A9X4XH92_9BRAD</name>
<proteinExistence type="inferred from homology"/>
<dbReference type="InterPro" id="IPR042100">
    <property type="entry name" value="Bug_dom1"/>
</dbReference>
<dbReference type="Pfam" id="PF03401">
    <property type="entry name" value="TctC"/>
    <property type="match status" value="1"/>
</dbReference>
<dbReference type="AlphaFoldDB" id="A0A9X4XH92"/>
<reference evidence="3 4" key="1">
    <citation type="submission" date="2019-11" db="EMBL/GenBank/DDBJ databases">
        <title>Whole-genome sequence of Rhodoplanes serenus DSM 18633, type strain.</title>
        <authorList>
            <person name="Kyndt J.A."/>
            <person name="Meyer T.E."/>
        </authorList>
    </citation>
    <scope>NUCLEOTIDE SEQUENCE [LARGE SCALE GENOMIC DNA]</scope>
    <source>
        <strain evidence="3 4">DSM 18633</strain>
    </source>
</reference>
<protein>
    <submittedName>
        <fullName evidence="3">Tripartite tricarboxylate transporter substrate binding protein</fullName>
    </submittedName>
</protein>
<feature type="region of interest" description="Disordered" evidence="2">
    <location>
        <begin position="1"/>
        <end position="115"/>
    </location>
</feature>
<dbReference type="InterPro" id="IPR005064">
    <property type="entry name" value="BUG"/>
</dbReference>
<feature type="compositionally biased region" description="Low complexity" evidence="2">
    <location>
        <begin position="75"/>
        <end position="84"/>
    </location>
</feature>
<comment type="caution">
    <text evidence="3">The sequence shown here is derived from an EMBL/GenBank/DDBJ whole genome shotgun (WGS) entry which is preliminary data.</text>
</comment>
<dbReference type="EMBL" id="WNKV01000001">
    <property type="protein sequence ID" value="MTW15015.1"/>
    <property type="molecule type" value="Genomic_DNA"/>
</dbReference>
<dbReference type="PANTHER" id="PTHR42928:SF5">
    <property type="entry name" value="BLR1237 PROTEIN"/>
    <property type="match status" value="1"/>
</dbReference>
<dbReference type="Proteomes" id="UP000438991">
    <property type="component" value="Unassembled WGS sequence"/>
</dbReference>
<dbReference type="Gene3D" id="3.40.190.10">
    <property type="entry name" value="Periplasmic binding protein-like II"/>
    <property type="match status" value="1"/>
</dbReference>
<sequence length="456" mass="46255">MDQLHANHKRASASQRRTPSPAPPPNARAGRAGQRRGLPFCWANPGCGEGCDRSRPQQTGAVGNRARRRADGRRPAGAAADSGGSTRPAVSAPIGSGGDRRGPAQAAPPPTAPNAVARIATPESPMHAPPFAAIARAVALSAAVATAVATAGGSAAAQSWPARPVTLVVPFAPGTTSDVLGRALAEHLGRSLGQTVVIDNRSGAGGNIGGAAVAKAAPDGYTVLLATTGPAATNKLMYKEMSYDPQKDFAPVVLIGRSPVIVVARPQLPADTLAGLVALAKANPDKITAGFPGNGTLGHITGLLLMARADIKLGQAQYRGSVPIMTDLLGGHIDVGMDSMAAYVPNIRDGKLKALAIAGATRWSGLPEVPTAAESGLPGFEAAVWYALLVPTGTPAAVVERLNAATNGFLATDAAKRMFEQLGVVAAGGTPQDLAAYTAAEIQKWGPIIKAADISF</sequence>
<gene>
    <name evidence="3" type="ORF">GJ689_02215</name>
</gene>
<comment type="similarity">
    <text evidence="1">Belongs to the UPF0065 (bug) family.</text>
</comment>
<dbReference type="SUPFAM" id="SSF53850">
    <property type="entry name" value="Periplasmic binding protein-like II"/>
    <property type="match status" value="1"/>
</dbReference>
<evidence type="ECO:0000256" key="2">
    <source>
        <dbReference type="SAM" id="MobiDB-lite"/>
    </source>
</evidence>
<evidence type="ECO:0000256" key="1">
    <source>
        <dbReference type="ARBA" id="ARBA00006987"/>
    </source>
</evidence>
<dbReference type="CDD" id="cd07012">
    <property type="entry name" value="PBP2_Bug_TTT"/>
    <property type="match status" value="1"/>
</dbReference>
<dbReference type="Gene3D" id="3.40.190.150">
    <property type="entry name" value="Bordetella uptake gene, domain 1"/>
    <property type="match status" value="1"/>
</dbReference>
<accession>A0A9X4XH92</accession>
<organism evidence="3 4">
    <name type="scientific">Rhodoplanes serenus</name>
    <dbReference type="NCBI Taxonomy" id="200615"/>
    <lineage>
        <taxon>Bacteria</taxon>
        <taxon>Pseudomonadati</taxon>
        <taxon>Pseudomonadota</taxon>
        <taxon>Alphaproteobacteria</taxon>
        <taxon>Hyphomicrobiales</taxon>
        <taxon>Nitrobacteraceae</taxon>
        <taxon>Rhodoplanes</taxon>
    </lineage>
</organism>
<feature type="compositionally biased region" description="Low complexity" evidence="2">
    <location>
        <begin position="27"/>
        <end position="39"/>
    </location>
</feature>
<evidence type="ECO:0000313" key="4">
    <source>
        <dbReference type="Proteomes" id="UP000438991"/>
    </source>
</evidence>
<evidence type="ECO:0000313" key="3">
    <source>
        <dbReference type="EMBL" id="MTW15015.1"/>
    </source>
</evidence>
<dbReference type="PANTHER" id="PTHR42928">
    <property type="entry name" value="TRICARBOXYLATE-BINDING PROTEIN"/>
    <property type="match status" value="1"/>
</dbReference>
<feature type="compositionally biased region" description="Basic residues" evidence="2">
    <location>
        <begin position="1"/>
        <end position="11"/>
    </location>
</feature>